<evidence type="ECO:0000259" key="14">
    <source>
        <dbReference type="Pfam" id="PF01648"/>
    </source>
</evidence>
<evidence type="ECO:0000256" key="2">
    <source>
        <dbReference type="ARBA" id="ARBA00004993"/>
    </source>
</evidence>
<dbReference type="GO" id="GO:0000287">
    <property type="term" value="F:magnesium ion binding"/>
    <property type="evidence" value="ECO:0007669"/>
    <property type="project" value="InterPro"/>
</dbReference>
<comment type="subunit">
    <text evidence="4">EntB, EntD, EntE, and EntF form a multienzyme complex called enterobactin synthase.</text>
</comment>
<keyword evidence="7" id="KW-0259">Enterobactin biosynthesis</keyword>
<gene>
    <name evidence="16" type="ORF">FHI69_12655</name>
</gene>
<comment type="cofactor">
    <cofactor evidence="13">
        <name>Mg(2+)</name>
        <dbReference type="ChEBI" id="CHEBI:18420"/>
    </cofactor>
</comment>
<evidence type="ECO:0000256" key="5">
    <source>
        <dbReference type="ARBA" id="ARBA00019087"/>
    </source>
</evidence>
<evidence type="ECO:0000259" key="15">
    <source>
        <dbReference type="Pfam" id="PF17837"/>
    </source>
</evidence>
<feature type="domain" description="4'-phosphopantetheinyl transferase N-terminal" evidence="15">
    <location>
        <begin position="61"/>
        <end position="120"/>
    </location>
</feature>
<feature type="domain" description="4'-phosphopantetheinyl transferase" evidence="14">
    <location>
        <begin position="130"/>
        <end position="223"/>
    </location>
</feature>
<sequence>MRHRKDGIVISHAQDVRVRRWSMAVHGHGALSVFLTRVEHGLFDTAWFAREALDCPPQIVGSVPRRQAEFFHGRLCARAALLQHGLSCGDVPIGRSREPVWPPGIIGSITHNQVLAAATVLPLGPYRGAGIDIESVMTAESWRGMIDIVLSDAEIVCMQAMAHAAPFSVLMALVFSAKESFYKAMFSTVKRFLDFNTIVLTAIDTQQRTLSFRIADPLCAQLQGSEQCQIAYAIIDERTVCTAFIW</sequence>
<comment type="catalytic activity">
    <reaction evidence="11">
        <text>apo-[peptidyl-carrier protein] + CoA = holo-[peptidyl-carrier protein] + adenosine 3',5'-bisphosphate + H(+)</text>
        <dbReference type="Rhea" id="RHEA:46228"/>
        <dbReference type="Rhea" id="RHEA-COMP:11479"/>
        <dbReference type="Rhea" id="RHEA-COMP:11480"/>
        <dbReference type="ChEBI" id="CHEBI:15378"/>
        <dbReference type="ChEBI" id="CHEBI:29999"/>
        <dbReference type="ChEBI" id="CHEBI:57287"/>
        <dbReference type="ChEBI" id="CHEBI:58343"/>
        <dbReference type="ChEBI" id="CHEBI:64479"/>
    </reaction>
</comment>
<reference evidence="16 17" key="1">
    <citation type="submission" date="2019-06" db="EMBL/GenBank/DDBJ databases">
        <title>Genome sequence of Janthinobacterium lividum UCD_MED1.</title>
        <authorList>
            <person name="De Leon M.E."/>
            <person name="Jospin G."/>
        </authorList>
    </citation>
    <scope>NUCLEOTIDE SEQUENCE [LARGE SCALE GENOMIC DNA]</scope>
    <source>
        <strain evidence="16 17">UCD_MED1</strain>
    </source>
</reference>
<feature type="binding site" evidence="13">
    <location>
        <position position="133"/>
    </location>
    <ligand>
        <name>Mg(2+)</name>
        <dbReference type="ChEBI" id="CHEBI:18420"/>
    </ligand>
</feature>
<comment type="similarity">
    <text evidence="3">Belongs to the P-Pant transferase superfamily. EntD family.</text>
</comment>
<dbReference type="InterPro" id="IPR008278">
    <property type="entry name" value="4-PPantetheinyl_Trfase_dom"/>
</dbReference>
<dbReference type="EMBL" id="VDGE01000004">
    <property type="protein sequence ID" value="TNC76432.1"/>
    <property type="molecule type" value="Genomic_DNA"/>
</dbReference>
<feature type="binding site" evidence="12">
    <location>
        <position position="74"/>
    </location>
    <ligand>
        <name>CoA</name>
        <dbReference type="ChEBI" id="CHEBI:57287"/>
    </ligand>
</feature>
<organism evidence="16 17">
    <name type="scientific">Janthinobacterium lividum</name>
    <dbReference type="NCBI Taxonomy" id="29581"/>
    <lineage>
        <taxon>Bacteria</taxon>
        <taxon>Pseudomonadati</taxon>
        <taxon>Pseudomonadota</taxon>
        <taxon>Betaproteobacteria</taxon>
        <taxon>Burkholderiales</taxon>
        <taxon>Oxalobacteraceae</taxon>
        <taxon>Janthinobacterium</taxon>
    </lineage>
</organism>
<keyword evidence="13" id="KW-0460">Magnesium</keyword>
<comment type="pathway">
    <text evidence="2">Siderophore biosynthesis; enterobactin biosynthesis.</text>
</comment>
<feature type="binding site" evidence="13">
    <location>
        <position position="134"/>
    </location>
    <ligand>
        <name>Mg(2+)</name>
        <dbReference type="ChEBI" id="CHEBI:18420"/>
    </ligand>
</feature>
<evidence type="ECO:0000313" key="17">
    <source>
        <dbReference type="Proteomes" id="UP000305681"/>
    </source>
</evidence>
<dbReference type="AlphaFoldDB" id="A0A5C4NQU0"/>
<dbReference type="Pfam" id="PF17837">
    <property type="entry name" value="4PPT_N"/>
    <property type="match status" value="1"/>
</dbReference>
<proteinExistence type="inferred from homology"/>
<dbReference type="GO" id="GO:0008897">
    <property type="term" value="F:holo-[acyl-carrier-protein] synthase activity"/>
    <property type="evidence" value="ECO:0007669"/>
    <property type="project" value="InterPro"/>
</dbReference>
<feature type="binding site" evidence="12">
    <location>
        <position position="193"/>
    </location>
    <ligand>
        <name>CoA</name>
        <dbReference type="ChEBI" id="CHEBI:57287"/>
    </ligand>
</feature>
<feature type="binding site" evidence="12">
    <location>
        <position position="183"/>
    </location>
    <ligand>
        <name>CoA</name>
        <dbReference type="ChEBI" id="CHEBI:57287"/>
    </ligand>
</feature>
<dbReference type="UniPathway" id="UPA00017"/>
<feature type="binding site" evidence="12">
    <location>
        <position position="132"/>
    </location>
    <ligand>
        <name>CoA</name>
        <dbReference type="ChEBI" id="CHEBI:57287"/>
    </ligand>
</feature>
<dbReference type="PANTHER" id="PTHR38096:SF1">
    <property type="entry name" value="ENTEROBACTIN SYNTHASE COMPONENT D"/>
    <property type="match status" value="1"/>
</dbReference>
<evidence type="ECO:0000256" key="10">
    <source>
        <dbReference type="ARBA" id="ARBA00049176"/>
    </source>
</evidence>
<feature type="binding site" evidence="12">
    <location>
        <begin position="110"/>
        <end position="111"/>
    </location>
    <ligand>
        <name>CoA</name>
        <dbReference type="ChEBI" id="CHEBI:57287"/>
    </ligand>
</feature>
<evidence type="ECO:0000256" key="12">
    <source>
        <dbReference type="PIRSR" id="PIRSR603542-1"/>
    </source>
</evidence>
<comment type="function">
    <text evidence="1">Involved in the biosynthesis of the siderophore enterobactin (enterochelin), which is a macrocyclic trimeric lactone of N-(2,3-dihydroxybenzoyl)-serine. The serine trilactone serves as a scaffolding for the three catechol functionalities that provide hexadentate coordination for the tightly ligated iron(2+) atoms. Plays an essential role in the assembly of the enterobactin by catalyzing the transfer of the 4'-phosphopantetheine (Ppant) moiety from coenzyme A to the apo-domains of both EntB (ArCP domain) and EntF (PCP domain) to yield their holo-forms which make them competent for the activation of 2,3-dihydroxybenzoate (DHB) and L-serine, respectively.</text>
</comment>
<evidence type="ECO:0000256" key="4">
    <source>
        <dbReference type="ARBA" id="ARBA00011503"/>
    </source>
</evidence>
<protein>
    <recommendedName>
        <fullName evidence="5">Enterobactin synthase component D</fullName>
    </recommendedName>
    <alternativeName>
        <fullName evidence="8">4'-phosphopantetheinyl transferase EntD</fullName>
    </alternativeName>
    <alternativeName>
        <fullName evidence="9">Enterochelin synthase D</fullName>
    </alternativeName>
</protein>
<dbReference type="GO" id="GO:0009239">
    <property type="term" value="P:enterobactin biosynthetic process"/>
    <property type="evidence" value="ECO:0007669"/>
    <property type="project" value="UniProtKB-UniPathway"/>
</dbReference>
<keyword evidence="13" id="KW-0479">Metal-binding</keyword>
<dbReference type="InterPro" id="IPR041354">
    <property type="entry name" value="4PPT_N"/>
</dbReference>
<dbReference type="Gene3D" id="3.90.470.20">
    <property type="entry name" value="4'-phosphopantetheinyl transferase domain"/>
    <property type="match status" value="1"/>
</dbReference>
<evidence type="ECO:0000313" key="16">
    <source>
        <dbReference type="EMBL" id="TNC76432.1"/>
    </source>
</evidence>
<dbReference type="PRINTS" id="PR01399">
    <property type="entry name" value="ENTSNTHTASED"/>
</dbReference>
<evidence type="ECO:0000256" key="6">
    <source>
        <dbReference type="ARBA" id="ARBA00022679"/>
    </source>
</evidence>
<comment type="caution">
    <text evidence="16">The sequence shown here is derived from an EMBL/GenBank/DDBJ whole genome shotgun (WGS) entry which is preliminary data.</text>
</comment>
<feature type="binding site" evidence="12">
    <location>
        <position position="179"/>
    </location>
    <ligand>
        <name>CoA</name>
        <dbReference type="ChEBI" id="CHEBI:57287"/>
    </ligand>
</feature>
<dbReference type="SUPFAM" id="SSF56214">
    <property type="entry name" value="4'-phosphopantetheinyl transferase"/>
    <property type="match status" value="1"/>
</dbReference>
<evidence type="ECO:0000256" key="1">
    <source>
        <dbReference type="ARBA" id="ARBA00003937"/>
    </source>
</evidence>
<feature type="binding site" evidence="13">
    <location>
        <position position="132"/>
    </location>
    <ligand>
        <name>Mg(2+)</name>
        <dbReference type="ChEBI" id="CHEBI:18420"/>
    </ligand>
</feature>
<evidence type="ECO:0000256" key="13">
    <source>
        <dbReference type="PIRSR" id="PIRSR603542-2"/>
    </source>
</evidence>
<dbReference type="InterPro" id="IPR037143">
    <property type="entry name" value="4-PPantetheinyl_Trfase_dom_sf"/>
</dbReference>
<dbReference type="Pfam" id="PF01648">
    <property type="entry name" value="ACPS"/>
    <property type="match status" value="1"/>
</dbReference>
<evidence type="ECO:0000256" key="8">
    <source>
        <dbReference type="ARBA" id="ARBA00029894"/>
    </source>
</evidence>
<keyword evidence="6 16" id="KW-0808">Transferase</keyword>
<dbReference type="GO" id="GO:0005886">
    <property type="term" value="C:plasma membrane"/>
    <property type="evidence" value="ECO:0007669"/>
    <property type="project" value="TreeGrafter"/>
</dbReference>
<evidence type="ECO:0000256" key="11">
    <source>
        <dbReference type="ARBA" id="ARBA00049191"/>
    </source>
</evidence>
<dbReference type="InterPro" id="IPR003542">
    <property type="entry name" value="Enbac_synth_compD-like"/>
</dbReference>
<comment type="catalytic activity">
    <reaction evidence="10">
        <text>apo-[aryl-carrier protein] + CoA = holo-[aryl-carrier protein] + adenosine 3',5'-bisphosphate + H(+)</text>
        <dbReference type="Rhea" id="RHEA:48404"/>
        <dbReference type="Rhea" id="RHEA-COMP:15903"/>
        <dbReference type="Rhea" id="RHEA-COMP:17557"/>
        <dbReference type="ChEBI" id="CHEBI:15378"/>
        <dbReference type="ChEBI" id="CHEBI:29999"/>
        <dbReference type="ChEBI" id="CHEBI:57287"/>
        <dbReference type="ChEBI" id="CHEBI:58343"/>
        <dbReference type="ChEBI" id="CHEBI:64479"/>
    </reaction>
</comment>
<evidence type="ECO:0000256" key="3">
    <source>
        <dbReference type="ARBA" id="ARBA00008342"/>
    </source>
</evidence>
<name>A0A5C4NQU0_9BURK</name>
<accession>A0A5C4NQU0</accession>
<evidence type="ECO:0000256" key="7">
    <source>
        <dbReference type="ARBA" id="ARBA00023191"/>
    </source>
</evidence>
<dbReference type="Proteomes" id="UP000305681">
    <property type="component" value="Unassembled WGS sequence"/>
</dbReference>
<dbReference type="GO" id="GO:0009366">
    <property type="term" value="C:enterobactin synthetase complex"/>
    <property type="evidence" value="ECO:0007669"/>
    <property type="project" value="InterPro"/>
</dbReference>
<feature type="binding site" evidence="12">
    <location>
        <position position="66"/>
    </location>
    <ligand>
        <name>CoA</name>
        <dbReference type="ChEBI" id="CHEBI:57287"/>
    </ligand>
</feature>
<dbReference type="PANTHER" id="PTHR38096">
    <property type="entry name" value="ENTEROBACTIN SYNTHASE COMPONENT D"/>
    <property type="match status" value="1"/>
</dbReference>
<evidence type="ECO:0000256" key="9">
    <source>
        <dbReference type="ARBA" id="ARBA00031996"/>
    </source>
</evidence>